<dbReference type="PhylomeDB" id="B8LTW3"/>
<evidence type="ECO:0000313" key="4">
    <source>
        <dbReference type="Proteomes" id="UP000001745"/>
    </source>
</evidence>
<dbReference type="STRING" id="441959.B8LTW3"/>
<organism evidence="3 4">
    <name type="scientific">Talaromyces stipitatus (strain ATCC 10500 / CBS 375.48 / QM 6759 / NRRL 1006)</name>
    <name type="common">Penicillium stipitatum</name>
    <dbReference type="NCBI Taxonomy" id="441959"/>
    <lineage>
        <taxon>Eukaryota</taxon>
        <taxon>Fungi</taxon>
        <taxon>Dikarya</taxon>
        <taxon>Ascomycota</taxon>
        <taxon>Pezizomycotina</taxon>
        <taxon>Eurotiomycetes</taxon>
        <taxon>Eurotiomycetidae</taxon>
        <taxon>Eurotiales</taxon>
        <taxon>Trichocomaceae</taxon>
        <taxon>Talaromyces</taxon>
        <taxon>Talaromyces sect. Talaromyces</taxon>
    </lineage>
</organism>
<dbReference type="AlphaFoldDB" id="B8LTW3"/>
<dbReference type="InParanoid" id="B8LTW3"/>
<dbReference type="EMBL" id="EQ962652">
    <property type="protein sequence ID" value="EED23793.1"/>
    <property type="molecule type" value="Genomic_DNA"/>
</dbReference>
<dbReference type="Proteomes" id="UP000001745">
    <property type="component" value="Unassembled WGS sequence"/>
</dbReference>
<protein>
    <submittedName>
        <fullName evidence="3">cAMP-mediated signaling protein Sok1, putative</fullName>
    </submittedName>
</protein>
<evidence type="ECO:0000256" key="2">
    <source>
        <dbReference type="SAM" id="MobiDB-lite"/>
    </source>
</evidence>
<dbReference type="GeneID" id="8103898"/>
<dbReference type="InterPro" id="IPR008862">
    <property type="entry name" value="Tcp11"/>
</dbReference>
<dbReference type="OMA" id="LHWRVWS"/>
<feature type="region of interest" description="Disordered" evidence="2">
    <location>
        <begin position="1"/>
        <end position="42"/>
    </location>
</feature>
<dbReference type="RefSeq" id="XP_002341180.1">
    <property type="nucleotide sequence ID" value="XM_002341139.1"/>
</dbReference>
<comment type="similarity">
    <text evidence="1">Belongs to the TCP11 family.</text>
</comment>
<evidence type="ECO:0000256" key="1">
    <source>
        <dbReference type="ARBA" id="ARBA00010954"/>
    </source>
</evidence>
<dbReference type="OrthoDB" id="276323at2759"/>
<feature type="compositionally biased region" description="Basic and acidic residues" evidence="2">
    <location>
        <begin position="9"/>
        <end position="21"/>
    </location>
</feature>
<proteinExistence type="inferred from homology"/>
<sequence>MDLQKPKKSRPDTHDQDDSSDYRVNGYGPAGVMDNDDTDPRQELEHEVTVKMDTKRDMSNPSSLQPLVQPPRLMKLSLRRRVSRITAARIPKGIPLDSRQKTRLRYADMVPPVTKETLSELDLERIMQNIQLRVDANFESGLHFLLDLNGEKGRQKKIMTDEYWEALSIEIMMYTYINMNRPRTSEIDMVHVPDMMALMKDTDLFQPRLPIMFETLHGILMTLVPEKDHPSVSQNLDISHLMQQVHKGVLDLVSLSKWLAELLKMHCAPMRDHLADEMAAEIGMGSTQADVGMLVSGLRKLFSMLEMMKLDVANHQLGAFQIILIENTIPFLHDYFSRRIISREFKVDETKAWYQGLQQRIPHSLKEGVNQSFYPLSVLLYGLSEHILQPDEQVKLPEPFDFDTARLWRLRSEVQKIIHVHVCWSILESLLQSLDSKRSYSSQMHASFVMRVAALLEKDNDSKSEPSSLGSRLPNDSSIAMEMARTICAVIGQMDDVSDDILKQVEDAIRKSFADDSTQLQLVRNCVHRQLLQATCEVAQRYVNMTPLEICESQRQHAYLQSSSLDFSFIATKLAHIGVLHWRVWAPLVYVSQPPIVYELSAEP</sequence>
<dbReference type="PANTHER" id="PTHR12832">
    <property type="entry name" value="TESTIS-SPECIFIC PROTEIN PBS13 T-COMPLEX 11"/>
    <property type="match status" value="1"/>
</dbReference>
<dbReference type="VEuPathDB" id="FungiDB:TSTA_071890"/>
<accession>B8LTW3</accession>
<dbReference type="HOGENOM" id="CLU_016970_2_1_1"/>
<reference evidence="4" key="1">
    <citation type="journal article" date="2015" name="Genome Announc.">
        <title>Genome sequence of the AIDS-associated pathogen Penicillium marneffei (ATCC18224) and its near taxonomic relative Talaromyces stipitatus (ATCC10500).</title>
        <authorList>
            <person name="Nierman W.C."/>
            <person name="Fedorova-Abrams N.D."/>
            <person name="Andrianopoulos A."/>
        </authorList>
    </citation>
    <scope>NUCLEOTIDE SEQUENCE [LARGE SCALE GENOMIC DNA]</scope>
    <source>
        <strain evidence="4">ATCC 10500 / CBS 375.48 / QM 6759 / NRRL 1006</strain>
    </source>
</reference>
<dbReference type="Pfam" id="PF05794">
    <property type="entry name" value="Tcp11"/>
    <property type="match status" value="1"/>
</dbReference>
<keyword evidence="4" id="KW-1185">Reference proteome</keyword>
<dbReference type="PANTHER" id="PTHR12832:SF11">
    <property type="entry name" value="LD23868P"/>
    <property type="match status" value="1"/>
</dbReference>
<dbReference type="eggNOG" id="KOG1981">
    <property type="taxonomic scope" value="Eukaryota"/>
</dbReference>
<name>B8LTW3_TALSN</name>
<dbReference type="GO" id="GO:0010737">
    <property type="term" value="P:protein kinase A signaling"/>
    <property type="evidence" value="ECO:0007669"/>
    <property type="project" value="TreeGrafter"/>
</dbReference>
<gene>
    <name evidence="3" type="ORF">TSTA_071890</name>
</gene>
<evidence type="ECO:0000313" key="3">
    <source>
        <dbReference type="EMBL" id="EED23793.1"/>
    </source>
</evidence>